<evidence type="ECO:0000313" key="2">
    <source>
        <dbReference type="Proteomes" id="UP001187192"/>
    </source>
</evidence>
<reference evidence="1" key="1">
    <citation type="submission" date="2023-07" db="EMBL/GenBank/DDBJ databases">
        <title>draft genome sequence of fig (Ficus carica).</title>
        <authorList>
            <person name="Takahashi T."/>
            <person name="Nishimura K."/>
        </authorList>
    </citation>
    <scope>NUCLEOTIDE SEQUENCE</scope>
</reference>
<name>A0AA88DWW3_FICCA</name>
<comment type="caution">
    <text evidence="1">The sequence shown here is derived from an EMBL/GenBank/DDBJ whole genome shotgun (WGS) entry which is preliminary data.</text>
</comment>
<sequence>MLALVEKIVGAGKKDGGEAVVAKGGESRIFRLMKTMKKNRVDKWQTLKRIINGKNRNTLSSDIIVLVEKIVGAVFVKTQQDGGEAVAAEGGESRIRRKLPG</sequence>
<proteinExistence type="predicted"/>
<organism evidence="1 2">
    <name type="scientific">Ficus carica</name>
    <name type="common">Common fig</name>
    <dbReference type="NCBI Taxonomy" id="3494"/>
    <lineage>
        <taxon>Eukaryota</taxon>
        <taxon>Viridiplantae</taxon>
        <taxon>Streptophyta</taxon>
        <taxon>Embryophyta</taxon>
        <taxon>Tracheophyta</taxon>
        <taxon>Spermatophyta</taxon>
        <taxon>Magnoliopsida</taxon>
        <taxon>eudicotyledons</taxon>
        <taxon>Gunneridae</taxon>
        <taxon>Pentapetalae</taxon>
        <taxon>rosids</taxon>
        <taxon>fabids</taxon>
        <taxon>Rosales</taxon>
        <taxon>Moraceae</taxon>
        <taxon>Ficeae</taxon>
        <taxon>Ficus</taxon>
    </lineage>
</organism>
<dbReference type="Proteomes" id="UP001187192">
    <property type="component" value="Unassembled WGS sequence"/>
</dbReference>
<protein>
    <submittedName>
        <fullName evidence="1">Uncharacterized protein</fullName>
    </submittedName>
</protein>
<accession>A0AA88DWW3</accession>
<keyword evidence="2" id="KW-1185">Reference proteome</keyword>
<evidence type="ECO:0000313" key="1">
    <source>
        <dbReference type="EMBL" id="GMN63432.1"/>
    </source>
</evidence>
<gene>
    <name evidence="1" type="ORF">TIFTF001_032508</name>
</gene>
<dbReference type="EMBL" id="BTGU01000149">
    <property type="protein sequence ID" value="GMN63432.1"/>
    <property type="molecule type" value="Genomic_DNA"/>
</dbReference>
<dbReference type="AlphaFoldDB" id="A0AA88DWW3"/>